<gene>
    <name evidence="2" type="ORF">SNA_20110</name>
</gene>
<organism evidence="2 3">
    <name type="scientific">Streptomyces natalensis ATCC 27448</name>
    <dbReference type="NCBI Taxonomy" id="1240678"/>
    <lineage>
        <taxon>Bacteria</taxon>
        <taxon>Bacillati</taxon>
        <taxon>Actinomycetota</taxon>
        <taxon>Actinomycetes</taxon>
        <taxon>Kitasatosporales</taxon>
        <taxon>Streptomycetaceae</taxon>
        <taxon>Streptomyces</taxon>
    </lineage>
</organism>
<evidence type="ECO:0000313" key="2">
    <source>
        <dbReference type="EMBL" id="KIZ16597.1"/>
    </source>
</evidence>
<accession>A0A0D7CMC3</accession>
<reference evidence="2 3" key="1">
    <citation type="submission" date="2014-09" db="EMBL/GenBank/DDBJ databases">
        <title>Draft genome sequence of Streptomyces natalensis ATCC 27448, producer of the antifungal pimaricin.</title>
        <authorList>
            <person name="Mendes M.V."/>
            <person name="Beites T."/>
            <person name="Pires S."/>
            <person name="Santos C.L."/>
            <person name="Moradas-Ferreira P."/>
        </authorList>
    </citation>
    <scope>NUCLEOTIDE SEQUENCE [LARGE SCALE GENOMIC DNA]</scope>
    <source>
        <strain evidence="2 3">ATCC 27448</strain>
    </source>
</reference>
<dbReference type="AlphaFoldDB" id="A0A0D7CMC3"/>
<feature type="compositionally biased region" description="Basic and acidic residues" evidence="1">
    <location>
        <begin position="87"/>
        <end position="117"/>
    </location>
</feature>
<keyword evidence="3" id="KW-1185">Reference proteome</keyword>
<name>A0A0D7CMC3_9ACTN</name>
<evidence type="ECO:0000313" key="3">
    <source>
        <dbReference type="Proteomes" id="UP000032458"/>
    </source>
</evidence>
<sequence>MAEHPDPKNQVDDSEFMDIAKDPAQARLLRKALERLAEGGAGDTLKEMAQEVLSGRVGLREAATISAYSEAIVAGMQPFKEKWDELSDTERQALAADGERRLEEERQEIAKERRETRQQGQGSGNGAKHAGNGWSL</sequence>
<protein>
    <submittedName>
        <fullName evidence="2">Uncharacterized protein</fullName>
    </submittedName>
</protein>
<comment type="caution">
    <text evidence="2">The sequence shown here is derived from an EMBL/GenBank/DDBJ whole genome shotgun (WGS) entry which is preliminary data.</text>
</comment>
<proteinExistence type="predicted"/>
<dbReference type="RefSeq" id="WP_030068515.1">
    <property type="nucleotide sequence ID" value="NZ_JRKI01000027.1"/>
</dbReference>
<evidence type="ECO:0000256" key="1">
    <source>
        <dbReference type="SAM" id="MobiDB-lite"/>
    </source>
</evidence>
<dbReference type="PATRIC" id="fig|1240678.4.peg.4242"/>
<dbReference type="Proteomes" id="UP000032458">
    <property type="component" value="Unassembled WGS sequence"/>
</dbReference>
<feature type="region of interest" description="Disordered" evidence="1">
    <location>
        <begin position="87"/>
        <end position="136"/>
    </location>
</feature>
<dbReference type="EMBL" id="JRKI01000027">
    <property type="protein sequence ID" value="KIZ16597.1"/>
    <property type="molecule type" value="Genomic_DNA"/>
</dbReference>